<dbReference type="Proteomes" id="UP001149090">
    <property type="component" value="Unassembled WGS sequence"/>
</dbReference>
<evidence type="ECO:0000313" key="2">
    <source>
        <dbReference type="EMBL" id="KAJ5075516.1"/>
    </source>
</evidence>
<evidence type="ECO:0000313" key="3">
    <source>
        <dbReference type="Proteomes" id="UP001149090"/>
    </source>
</evidence>
<keyword evidence="3" id="KW-1185">Reference proteome</keyword>
<accession>A0A9Q0LL71</accession>
<dbReference type="PANTHER" id="PTHR15691:SF6">
    <property type="entry name" value="WASH COMPLEX SUBUNIT 5"/>
    <property type="match status" value="1"/>
</dbReference>
<dbReference type="Pfam" id="PF10266">
    <property type="entry name" value="Strumpellin"/>
    <property type="match status" value="1"/>
</dbReference>
<protein>
    <submittedName>
        <fullName evidence="2">Wash complex subunit 5</fullName>
    </submittedName>
</protein>
<dbReference type="GO" id="GO:0051125">
    <property type="term" value="P:regulation of actin nucleation"/>
    <property type="evidence" value="ECO:0007669"/>
    <property type="project" value="TreeGrafter"/>
</dbReference>
<dbReference type="GO" id="GO:0140285">
    <property type="term" value="P:endosome fission"/>
    <property type="evidence" value="ECO:0007669"/>
    <property type="project" value="TreeGrafter"/>
</dbReference>
<comment type="similarity">
    <text evidence="1">Belongs to the strumpellin family.</text>
</comment>
<dbReference type="InterPro" id="IPR019393">
    <property type="entry name" value="WASH_strumpellin"/>
</dbReference>
<dbReference type="GO" id="GO:0005768">
    <property type="term" value="C:endosome"/>
    <property type="evidence" value="ECO:0007669"/>
    <property type="project" value="TreeGrafter"/>
</dbReference>
<dbReference type="OrthoDB" id="565118at2759"/>
<gene>
    <name evidence="2" type="ORF">M0811_07086</name>
</gene>
<dbReference type="GO" id="GO:0030041">
    <property type="term" value="P:actin filament polymerization"/>
    <property type="evidence" value="ECO:0007669"/>
    <property type="project" value="TreeGrafter"/>
</dbReference>
<organism evidence="2 3">
    <name type="scientific">Anaeramoeba ignava</name>
    <name type="common">Anaerobic marine amoeba</name>
    <dbReference type="NCBI Taxonomy" id="1746090"/>
    <lineage>
        <taxon>Eukaryota</taxon>
        <taxon>Metamonada</taxon>
        <taxon>Anaeramoebidae</taxon>
        <taxon>Anaeramoeba</taxon>
    </lineage>
</organism>
<sequence length="1135" mass="132645">MDIEEVNLAIVTSLKLSSRGNAIIAELFRLSDNIPEIYKNEPEKIHEFILMDFQYLTQSGFVENQISENPTLSEMDEQFQENYFQIIERFYWLFESIYIYFKDLLKFFQDLKNGIFIQFNLETFLMDADGKQLMCEIIYLFGVMLLFMDQKIPGPIRERLLVAYFRYQGQNHIETFDKICEIWRNTGYIHKEKKPPNYPEIFFERAPLPKEVISIVINKLQSDDIYSQFKTYPHTEHQTTAYANQASMIYIILFFSPEILQSNSSVMRAIVDKFFNDNYVISIYIGEIVDLSIEWDSYKAAKRALKNVLKPTKIRKIVSSKKQELVDLKKDLEKYLTEGFMTENYVVDHVQELIDCSRRCNVALRWVLLHSSTQNKKVSNLITFDRIQVLNFLLDIAQFEFLLKEHLKRLLKSKDEQWENYKREASQSLKELSEYFSGERSLARVEKDENIQNWFVNLSKDVQELETKNAGRKIQSLIEGIETIKGYHQIDGSLQIKQFLDFVKSLLHQMIKIINIKDETLATLSIVSDVSYGWEILEKYIDLMQECITRDPDSVIKLRSTFLKLSSILDLPLSRINQSKSTDFVSVSQYYSSELVGYVQKVLEIVPKTVFSKLKEIINLQINNIKEIPPQIQRDQLKDFVQLEARNHLSSKTNEVSRFTKGILAMKKTLVGVIQVDPKELLELGIRRELVKQIAEILHSTIFFLKSGKGNVFEQKLQDLSIKLDGFRRSFEYISDYLNIYGLQIWLEEFSRIVNYNVEQECNSFLKKKVYDEQSMFQSKSVPIPKFKKVDSASINFMGRLARELIRKTDPSQTTYIHLMSGWFDQVKGDEIVGVKTFSLLSDSIGVAGLYGLDKLYAFMIVRKMQIFLTEYKTAITKNTKFQTIYEEIETRLNEKTFEDENKSKIYAEYCQKTATISDSFLYIVMQIGQLQILRRQISNELNFICKLDSNILFSALESMNEAFISDIQAHYQKPEIKPYVNDSLLSELTMYLDTCGMNDPLMKIYVTTEPIQELPLVILFLVISNLNQLSYNPRLCTLVGTKKSKLDGVPFVVGIFTLLKQFHSSHLERFLDYLGQYIRVDAYQKYQKEVKIDDLSQNSLNLLVFLEQFSVFGDIPQKVLQNFIPGYIIDYLKV</sequence>
<dbReference type="AlphaFoldDB" id="A0A9Q0LL71"/>
<dbReference type="GO" id="GO:0071203">
    <property type="term" value="C:WASH complex"/>
    <property type="evidence" value="ECO:0007669"/>
    <property type="project" value="InterPro"/>
</dbReference>
<dbReference type="GO" id="GO:0007032">
    <property type="term" value="P:endosome organization"/>
    <property type="evidence" value="ECO:0007669"/>
    <property type="project" value="TreeGrafter"/>
</dbReference>
<reference evidence="2" key="1">
    <citation type="submission" date="2022-10" db="EMBL/GenBank/DDBJ databases">
        <title>Novel sulphate-reducing endosymbionts in the free-living metamonad Anaeramoeba.</title>
        <authorList>
            <person name="Jerlstrom-Hultqvist J."/>
            <person name="Cepicka I."/>
            <person name="Gallot-Lavallee L."/>
            <person name="Salas-Leiva D."/>
            <person name="Curtis B.A."/>
            <person name="Zahonova K."/>
            <person name="Pipaliya S."/>
            <person name="Dacks J."/>
            <person name="Roger A.J."/>
        </authorList>
    </citation>
    <scope>NUCLEOTIDE SEQUENCE</scope>
    <source>
        <strain evidence="2">BMAN</strain>
    </source>
</reference>
<dbReference type="OMA" id="FFPDNWV"/>
<comment type="caution">
    <text evidence="2">The sequence shown here is derived from an EMBL/GenBank/DDBJ whole genome shotgun (WGS) entry which is preliminary data.</text>
</comment>
<dbReference type="EMBL" id="JAPDFW010000064">
    <property type="protein sequence ID" value="KAJ5075516.1"/>
    <property type="molecule type" value="Genomic_DNA"/>
</dbReference>
<dbReference type="PANTHER" id="PTHR15691">
    <property type="entry name" value="WASH COMPLEX SUBUNIT 5"/>
    <property type="match status" value="1"/>
</dbReference>
<proteinExistence type="inferred from homology"/>
<name>A0A9Q0LL71_ANAIG</name>
<evidence type="ECO:0000256" key="1">
    <source>
        <dbReference type="ARBA" id="ARBA00006224"/>
    </source>
</evidence>